<proteinExistence type="predicted"/>
<feature type="domain" description="HTH cro/C1-type" evidence="1">
    <location>
        <begin position="10"/>
        <end position="63"/>
    </location>
</feature>
<dbReference type="AlphaFoldDB" id="A0A747Y4F6"/>
<dbReference type="PROSITE" id="PS50943">
    <property type="entry name" value="HTH_CROC1"/>
    <property type="match status" value="1"/>
</dbReference>
<evidence type="ECO:0000259" key="1">
    <source>
        <dbReference type="PROSITE" id="PS50943"/>
    </source>
</evidence>
<name>A0A747Y4F6_SALER</name>
<sequence length="74" mass="8307">MTSSTLASRIKERRKALGITQTSLAESVGMRQQSIQYLESGRATRTSFILELAKVLKCDPDWLLNGENLEHQKA</sequence>
<dbReference type="SMART" id="SM00530">
    <property type="entry name" value="HTH_XRE"/>
    <property type="match status" value="1"/>
</dbReference>
<reference evidence="2" key="1">
    <citation type="journal article" date="2018" name="Genome Biol.">
        <title>SKESA: strategic k-mer extension for scrupulous assemblies.</title>
        <authorList>
            <person name="Souvorov A."/>
            <person name="Agarwala R."/>
            <person name="Lipman D.J."/>
        </authorList>
    </citation>
    <scope>NUCLEOTIDE SEQUENCE</scope>
    <source>
        <strain evidence="2">MA.CK_93/00015421</strain>
    </source>
</reference>
<dbReference type="GO" id="GO:0003677">
    <property type="term" value="F:DNA binding"/>
    <property type="evidence" value="ECO:0007669"/>
    <property type="project" value="InterPro"/>
</dbReference>
<comment type="caution">
    <text evidence="2">The sequence shown here is derived from an EMBL/GenBank/DDBJ whole genome shotgun (WGS) entry which is preliminary data.</text>
</comment>
<dbReference type="Gene3D" id="1.10.260.40">
    <property type="entry name" value="lambda repressor-like DNA-binding domains"/>
    <property type="match status" value="1"/>
</dbReference>
<dbReference type="InterPro" id="IPR010982">
    <property type="entry name" value="Lambda_DNA-bd_dom_sf"/>
</dbReference>
<dbReference type="Pfam" id="PF01381">
    <property type="entry name" value="HTH_3"/>
    <property type="match status" value="1"/>
</dbReference>
<reference evidence="2" key="2">
    <citation type="submission" date="2020-02" db="EMBL/GenBank/DDBJ databases">
        <authorList>
            <consortium name="NCBI Pathogen Detection Project"/>
        </authorList>
    </citation>
    <scope>NUCLEOTIDE SEQUENCE</scope>
    <source>
        <strain evidence="2">MA.CK_93/00015421</strain>
    </source>
</reference>
<dbReference type="EMBL" id="DAAVHI010000017">
    <property type="protein sequence ID" value="HAF4742154.1"/>
    <property type="molecule type" value="Genomic_DNA"/>
</dbReference>
<dbReference type="SUPFAM" id="SSF47413">
    <property type="entry name" value="lambda repressor-like DNA-binding domains"/>
    <property type="match status" value="1"/>
</dbReference>
<dbReference type="InterPro" id="IPR001387">
    <property type="entry name" value="Cro/C1-type_HTH"/>
</dbReference>
<evidence type="ECO:0000313" key="2">
    <source>
        <dbReference type="EMBL" id="HAF4742154.1"/>
    </source>
</evidence>
<protein>
    <submittedName>
        <fullName evidence="2">Helix-turn-helix transcriptional regulator</fullName>
    </submittedName>
</protein>
<organism evidence="2">
    <name type="scientific">Salmonella enterica</name>
    <name type="common">Salmonella choleraesuis</name>
    <dbReference type="NCBI Taxonomy" id="28901"/>
    <lineage>
        <taxon>Bacteria</taxon>
        <taxon>Pseudomonadati</taxon>
        <taxon>Pseudomonadota</taxon>
        <taxon>Gammaproteobacteria</taxon>
        <taxon>Enterobacterales</taxon>
        <taxon>Enterobacteriaceae</taxon>
        <taxon>Salmonella</taxon>
    </lineage>
</organism>
<accession>A0A747Y4F6</accession>
<dbReference type="CDD" id="cd00093">
    <property type="entry name" value="HTH_XRE"/>
    <property type="match status" value="1"/>
</dbReference>
<gene>
    <name evidence="2" type="ORF">G9F29_003944</name>
</gene>